<dbReference type="HOGENOM" id="CLU_3000028_0_0_1"/>
<proteinExistence type="predicted"/>
<evidence type="ECO:0000313" key="2">
    <source>
        <dbReference type="EnsemblPlants" id="KQL28742"/>
    </source>
</evidence>
<dbReference type="EMBL" id="AGNK02000123">
    <property type="status" value="NOT_ANNOTATED_CDS"/>
    <property type="molecule type" value="Genomic_DNA"/>
</dbReference>
<reference evidence="3" key="1">
    <citation type="journal article" date="2012" name="Nat. Biotechnol.">
        <title>Reference genome sequence of the model plant Setaria.</title>
        <authorList>
            <person name="Bennetzen J.L."/>
            <person name="Schmutz J."/>
            <person name="Wang H."/>
            <person name="Percifield R."/>
            <person name="Hawkins J."/>
            <person name="Pontaroli A.C."/>
            <person name="Estep M."/>
            <person name="Feng L."/>
            <person name="Vaughn J.N."/>
            <person name="Grimwood J."/>
            <person name="Jenkins J."/>
            <person name="Barry K."/>
            <person name="Lindquist E."/>
            <person name="Hellsten U."/>
            <person name="Deshpande S."/>
            <person name="Wang X."/>
            <person name="Wu X."/>
            <person name="Mitros T."/>
            <person name="Triplett J."/>
            <person name="Yang X."/>
            <person name="Ye C.Y."/>
            <person name="Mauro-Herrera M."/>
            <person name="Wang L."/>
            <person name="Li P."/>
            <person name="Sharma M."/>
            <person name="Sharma R."/>
            <person name="Ronald P.C."/>
            <person name="Panaud O."/>
            <person name="Kellogg E.A."/>
            <person name="Brutnell T.P."/>
            <person name="Doust A.N."/>
            <person name="Tuskan G.A."/>
            <person name="Rokhsar D."/>
            <person name="Devos K.M."/>
        </authorList>
    </citation>
    <scope>NUCLEOTIDE SEQUENCE [LARGE SCALE GENOMIC DNA]</scope>
    <source>
        <strain evidence="3">cv. Yugu1</strain>
    </source>
</reference>
<protein>
    <submittedName>
        <fullName evidence="2">Uncharacterized protein</fullName>
    </submittedName>
</protein>
<keyword evidence="3" id="KW-1185">Reference proteome</keyword>
<accession>K3YXL1</accession>
<evidence type="ECO:0000313" key="3">
    <source>
        <dbReference type="Proteomes" id="UP000004995"/>
    </source>
</evidence>
<dbReference type="InParanoid" id="K3YXL1"/>
<organism evidence="2 3">
    <name type="scientific">Setaria italica</name>
    <name type="common">Foxtail millet</name>
    <name type="synonym">Panicum italicum</name>
    <dbReference type="NCBI Taxonomy" id="4555"/>
    <lineage>
        <taxon>Eukaryota</taxon>
        <taxon>Viridiplantae</taxon>
        <taxon>Streptophyta</taxon>
        <taxon>Embryophyta</taxon>
        <taxon>Tracheophyta</taxon>
        <taxon>Spermatophyta</taxon>
        <taxon>Magnoliopsida</taxon>
        <taxon>Liliopsida</taxon>
        <taxon>Poales</taxon>
        <taxon>Poaceae</taxon>
        <taxon>PACMAD clade</taxon>
        <taxon>Panicoideae</taxon>
        <taxon>Panicodae</taxon>
        <taxon>Paniceae</taxon>
        <taxon>Cenchrinae</taxon>
        <taxon>Setaria</taxon>
    </lineage>
</organism>
<feature type="region of interest" description="Disordered" evidence="1">
    <location>
        <begin position="1"/>
        <end position="57"/>
    </location>
</feature>
<dbReference type="AlphaFoldDB" id="K3YXL1"/>
<dbReference type="EnsemblPlants" id="KQL28742">
    <property type="protein sequence ID" value="KQL28742"/>
    <property type="gene ID" value="SETIT_019007mg"/>
</dbReference>
<reference evidence="2" key="2">
    <citation type="submission" date="2018-08" db="UniProtKB">
        <authorList>
            <consortium name="EnsemblPlants"/>
        </authorList>
    </citation>
    <scope>IDENTIFICATION</scope>
    <source>
        <strain evidence="2">Yugu1</strain>
    </source>
</reference>
<evidence type="ECO:0000256" key="1">
    <source>
        <dbReference type="SAM" id="MobiDB-lite"/>
    </source>
</evidence>
<dbReference type="Gramene" id="KQL28742">
    <property type="protein sequence ID" value="KQL28742"/>
    <property type="gene ID" value="SETIT_019007mg"/>
</dbReference>
<sequence length="57" mass="6347">MSPAASHPDPPIRTVRRRTESTSSSSPENQRRGYQLPRAAHPATKHAQSYRQPARAP</sequence>
<name>K3YXL1_SETIT</name>
<dbReference type="Proteomes" id="UP000004995">
    <property type="component" value="Unassembled WGS sequence"/>
</dbReference>